<dbReference type="AlphaFoldDB" id="A0AAV5V2D3"/>
<gene>
    <name evidence="1" type="ORF">PFISCL1PPCAC_3860</name>
</gene>
<feature type="non-terminal residue" evidence="1">
    <location>
        <position position="1"/>
    </location>
</feature>
<protein>
    <submittedName>
        <fullName evidence="1">Uncharacterized protein</fullName>
    </submittedName>
</protein>
<accession>A0AAV5V2D3</accession>
<dbReference type="Proteomes" id="UP001432322">
    <property type="component" value="Unassembled WGS sequence"/>
</dbReference>
<organism evidence="1 2">
    <name type="scientific">Pristionchus fissidentatus</name>
    <dbReference type="NCBI Taxonomy" id="1538716"/>
    <lineage>
        <taxon>Eukaryota</taxon>
        <taxon>Metazoa</taxon>
        <taxon>Ecdysozoa</taxon>
        <taxon>Nematoda</taxon>
        <taxon>Chromadorea</taxon>
        <taxon>Rhabditida</taxon>
        <taxon>Rhabditina</taxon>
        <taxon>Diplogasteromorpha</taxon>
        <taxon>Diplogasteroidea</taxon>
        <taxon>Neodiplogasteridae</taxon>
        <taxon>Pristionchus</taxon>
    </lineage>
</organism>
<sequence length="115" mass="13754">RKMIRRRREYRDFSIIQSSIGHAIRIRQLADDDYHYLYVVRNDGTEETALVLPDCPLYKAATNPSSLRIRREIPFQTLERTIELLRRHRIPWIRFVRISLSPTLIDSLESVPNYD</sequence>
<keyword evidence="2" id="KW-1185">Reference proteome</keyword>
<comment type="caution">
    <text evidence="1">The sequence shown here is derived from an EMBL/GenBank/DDBJ whole genome shotgun (WGS) entry which is preliminary data.</text>
</comment>
<proteinExistence type="predicted"/>
<name>A0AAV5V2D3_9BILA</name>
<feature type="non-terminal residue" evidence="1">
    <location>
        <position position="115"/>
    </location>
</feature>
<evidence type="ECO:0000313" key="2">
    <source>
        <dbReference type="Proteomes" id="UP001432322"/>
    </source>
</evidence>
<evidence type="ECO:0000313" key="1">
    <source>
        <dbReference type="EMBL" id="GMT12563.1"/>
    </source>
</evidence>
<reference evidence="1" key="1">
    <citation type="submission" date="2023-10" db="EMBL/GenBank/DDBJ databases">
        <title>Genome assembly of Pristionchus species.</title>
        <authorList>
            <person name="Yoshida K."/>
            <person name="Sommer R.J."/>
        </authorList>
    </citation>
    <scope>NUCLEOTIDE SEQUENCE</scope>
    <source>
        <strain evidence="1">RS5133</strain>
    </source>
</reference>
<dbReference type="EMBL" id="BTSY01000001">
    <property type="protein sequence ID" value="GMT12563.1"/>
    <property type="molecule type" value="Genomic_DNA"/>
</dbReference>